<evidence type="ECO:0000313" key="11">
    <source>
        <dbReference type="Proteomes" id="UP000728032"/>
    </source>
</evidence>
<keyword evidence="5" id="KW-0805">Transcription regulation</keyword>
<dbReference type="Gene3D" id="3.30.160.60">
    <property type="entry name" value="Classic Zinc Finger"/>
    <property type="match status" value="5"/>
</dbReference>
<dbReference type="EMBL" id="OC923299">
    <property type="protein sequence ID" value="CAD7654772.1"/>
    <property type="molecule type" value="Genomic_DNA"/>
</dbReference>
<keyword evidence="6" id="KW-0804">Transcription</keyword>
<dbReference type="SMART" id="SM00355">
    <property type="entry name" value="ZnF_C2H2"/>
    <property type="match status" value="9"/>
</dbReference>
<gene>
    <name evidence="10" type="ORF">ONB1V03_LOCUS11417</name>
</gene>
<keyword evidence="3 8" id="KW-0863">Zinc-finger</keyword>
<evidence type="ECO:0000256" key="7">
    <source>
        <dbReference type="ARBA" id="ARBA00023242"/>
    </source>
</evidence>
<dbReference type="OrthoDB" id="4748970at2759"/>
<evidence type="ECO:0000256" key="4">
    <source>
        <dbReference type="ARBA" id="ARBA00022833"/>
    </source>
</evidence>
<evidence type="ECO:0000259" key="9">
    <source>
        <dbReference type="PROSITE" id="PS50157"/>
    </source>
</evidence>
<dbReference type="PROSITE" id="PS00028">
    <property type="entry name" value="ZINC_FINGER_C2H2_1"/>
    <property type="match status" value="6"/>
</dbReference>
<dbReference type="Pfam" id="PF00096">
    <property type="entry name" value="zf-C2H2"/>
    <property type="match status" value="3"/>
</dbReference>
<dbReference type="PANTHER" id="PTHR46179">
    <property type="entry name" value="ZINC FINGER PROTEIN"/>
    <property type="match status" value="1"/>
</dbReference>
<evidence type="ECO:0000256" key="3">
    <source>
        <dbReference type="ARBA" id="ARBA00022771"/>
    </source>
</evidence>
<feature type="domain" description="C2H2-type" evidence="9">
    <location>
        <begin position="358"/>
        <end position="387"/>
    </location>
</feature>
<accession>A0A7R9QS65</accession>
<dbReference type="InterPro" id="IPR013087">
    <property type="entry name" value="Znf_C2H2_type"/>
</dbReference>
<evidence type="ECO:0000256" key="1">
    <source>
        <dbReference type="ARBA" id="ARBA00004123"/>
    </source>
</evidence>
<feature type="domain" description="C2H2-type" evidence="9">
    <location>
        <begin position="416"/>
        <end position="445"/>
    </location>
</feature>
<feature type="domain" description="C2H2-type" evidence="9">
    <location>
        <begin position="325"/>
        <end position="355"/>
    </location>
</feature>
<evidence type="ECO:0000256" key="2">
    <source>
        <dbReference type="ARBA" id="ARBA00022723"/>
    </source>
</evidence>
<keyword evidence="7" id="KW-0539">Nucleus</keyword>
<feature type="domain" description="C2H2-type" evidence="9">
    <location>
        <begin position="269"/>
        <end position="296"/>
    </location>
</feature>
<feature type="domain" description="C2H2-type" evidence="9">
    <location>
        <begin position="388"/>
        <end position="415"/>
    </location>
</feature>
<dbReference type="GO" id="GO:0005634">
    <property type="term" value="C:nucleus"/>
    <property type="evidence" value="ECO:0007669"/>
    <property type="project" value="UniProtKB-SubCell"/>
</dbReference>
<keyword evidence="11" id="KW-1185">Reference proteome</keyword>
<dbReference type="PANTHER" id="PTHR46179:SF13">
    <property type="entry name" value="C2H2-TYPE DOMAIN-CONTAINING PROTEIN"/>
    <property type="match status" value="1"/>
</dbReference>
<dbReference type="GO" id="GO:0006357">
    <property type="term" value="P:regulation of transcription by RNA polymerase II"/>
    <property type="evidence" value="ECO:0007669"/>
    <property type="project" value="TreeGrafter"/>
</dbReference>
<keyword evidence="4" id="KW-0862">Zinc</keyword>
<dbReference type="GO" id="GO:0008270">
    <property type="term" value="F:zinc ion binding"/>
    <property type="evidence" value="ECO:0007669"/>
    <property type="project" value="UniProtKB-KW"/>
</dbReference>
<feature type="domain" description="C2H2-type" evidence="9">
    <location>
        <begin position="206"/>
        <end position="236"/>
    </location>
</feature>
<comment type="subcellular location">
    <subcellularLocation>
        <location evidence="1">Nucleus</location>
    </subcellularLocation>
</comment>
<dbReference type="SUPFAM" id="SSF57667">
    <property type="entry name" value="beta-beta-alpha zinc fingers"/>
    <property type="match status" value="5"/>
</dbReference>
<dbReference type="InterPro" id="IPR036236">
    <property type="entry name" value="Znf_C2H2_sf"/>
</dbReference>
<name>A0A7R9QS65_9ACAR</name>
<dbReference type="Proteomes" id="UP000728032">
    <property type="component" value="Unassembled WGS sequence"/>
</dbReference>
<evidence type="ECO:0000313" key="10">
    <source>
        <dbReference type="EMBL" id="CAD7654772.1"/>
    </source>
</evidence>
<dbReference type="PROSITE" id="PS50157">
    <property type="entry name" value="ZINC_FINGER_C2H2_2"/>
    <property type="match status" value="7"/>
</dbReference>
<sequence length="445" mass="52011">MCDNCEELRLEMTGLRDQSNQLIKELLCAKQVIKCLEKIKCLAIVLKTNCRCDHNKSLIKRNEFLFTDYRQTNQQLMDINSDEAVIHTIITTAATAEELITDCHTNVEESMSELTSDVVVSEEQVSAMKSPKRSARVLKRMQMSPKYGKSVDSSTKTLMTNKSEVILSDNTFRCGLEGCDFECRRRNTIDRHVRSHYQSSDDDRPFQCDVNDCRNAFRSKEHLRQHKLSLHPEVLPNVNWIECTAPGCDYRTKSSNVFFKHKRRHTLPFVCHLCDRRFATPKPLEVHIRLHSGVKEHVCPHCSKAYGPRKSLMAHIQRSHSQHVFVCEYDDCDKQFASEAQLRQHRLRVHDSSYVRPVACIWVGCERRFDTNAQMEDHLNKHTGERFHECRHCGHSFTTKADLYSHVSNQHKDRPYACEWTDCKYRAAFMSRLRTHQKRHEMHTK</sequence>
<proteinExistence type="predicted"/>
<organism evidence="10">
    <name type="scientific">Oppiella nova</name>
    <dbReference type="NCBI Taxonomy" id="334625"/>
    <lineage>
        <taxon>Eukaryota</taxon>
        <taxon>Metazoa</taxon>
        <taxon>Ecdysozoa</taxon>
        <taxon>Arthropoda</taxon>
        <taxon>Chelicerata</taxon>
        <taxon>Arachnida</taxon>
        <taxon>Acari</taxon>
        <taxon>Acariformes</taxon>
        <taxon>Sarcoptiformes</taxon>
        <taxon>Oribatida</taxon>
        <taxon>Brachypylina</taxon>
        <taxon>Oppioidea</taxon>
        <taxon>Oppiidae</taxon>
        <taxon>Oppiella</taxon>
    </lineage>
</organism>
<feature type="domain" description="C2H2-type" evidence="9">
    <location>
        <begin position="297"/>
        <end position="321"/>
    </location>
</feature>
<evidence type="ECO:0000256" key="5">
    <source>
        <dbReference type="ARBA" id="ARBA00023015"/>
    </source>
</evidence>
<reference evidence="10" key="1">
    <citation type="submission" date="2020-11" db="EMBL/GenBank/DDBJ databases">
        <authorList>
            <person name="Tran Van P."/>
        </authorList>
    </citation>
    <scope>NUCLEOTIDE SEQUENCE</scope>
</reference>
<dbReference type="AlphaFoldDB" id="A0A7R9QS65"/>
<dbReference type="EMBL" id="CAJPVJ010008474">
    <property type="protein sequence ID" value="CAG2171959.1"/>
    <property type="molecule type" value="Genomic_DNA"/>
</dbReference>
<keyword evidence="2" id="KW-0479">Metal-binding</keyword>
<protein>
    <recommendedName>
        <fullName evidence="9">C2H2-type domain-containing protein</fullName>
    </recommendedName>
</protein>
<dbReference type="InterPro" id="IPR051061">
    <property type="entry name" value="Zinc_finger_trans_reg"/>
</dbReference>
<evidence type="ECO:0000256" key="8">
    <source>
        <dbReference type="PROSITE-ProRule" id="PRU00042"/>
    </source>
</evidence>
<evidence type="ECO:0000256" key="6">
    <source>
        <dbReference type="ARBA" id="ARBA00023163"/>
    </source>
</evidence>